<reference evidence="2 3" key="2">
    <citation type="submission" date="2020-06" db="EMBL/GenBank/DDBJ databases">
        <title>Ramlibacter rhizophilus sp. nov., isolated from rhizosphere soil of national flower Mugunghwa from South Korea.</title>
        <authorList>
            <person name="Zheng-Fei Y."/>
            <person name="Huan T."/>
        </authorList>
    </citation>
    <scope>NUCLEOTIDE SEQUENCE [LARGE SCALE GENOMIC DNA]</scope>
    <source>
        <strain evidence="2 3">B156</strain>
    </source>
</reference>
<dbReference type="PANTHER" id="PTHR38693:SF1">
    <property type="entry name" value="UBIQUINONE BIOSYNTHESIS ACCESSORY FACTOR UBIJ"/>
    <property type="match status" value="1"/>
</dbReference>
<dbReference type="GO" id="GO:0006744">
    <property type="term" value="P:ubiquinone biosynthetic process"/>
    <property type="evidence" value="ECO:0007669"/>
    <property type="project" value="InterPro"/>
</dbReference>
<organism evidence="2 3">
    <name type="scientific">Ramlibacter montanisoli</name>
    <dbReference type="NCBI Taxonomy" id="2732512"/>
    <lineage>
        <taxon>Bacteria</taxon>
        <taxon>Pseudomonadati</taxon>
        <taxon>Pseudomonadota</taxon>
        <taxon>Betaproteobacteria</taxon>
        <taxon>Burkholderiales</taxon>
        <taxon>Comamonadaceae</taxon>
        <taxon>Ramlibacter</taxon>
    </lineage>
</organism>
<comment type="caution">
    <text evidence="2">The sequence shown here is derived from an EMBL/GenBank/DDBJ whole genome shotgun (WGS) entry which is preliminary data.</text>
</comment>
<sequence>MTTPSSPASFFDQLFDRVGQALQPPPWLVHEMQQRLVLVLNHVLQQEPEAQARLKRQTGRLVEAHWRQFSVRLVATPAGLLDLGPVTQLPDLTLTLTEASPFSLAQAALRGEKPPVRIAGDVQLAAEVQWLVDHVRWDIEEDLARVFGDAPAHAMGGVMRRMADALRQFAGRAPGGPVATPTPTSAPAAPAMPGQAGG</sequence>
<evidence type="ECO:0000256" key="1">
    <source>
        <dbReference type="SAM" id="MobiDB-lite"/>
    </source>
</evidence>
<evidence type="ECO:0008006" key="4">
    <source>
        <dbReference type="Google" id="ProtNLM"/>
    </source>
</evidence>
<keyword evidence="3" id="KW-1185">Reference proteome</keyword>
<dbReference type="InterPro" id="IPR038989">
    <property type="entry name" value="UbiJ"/>
</dbReference>
<evidence type="ECO:0000313" key="2">
    <source>
        <dbReference type="EMBL" id="NNU41900.1"/>
    </source>
</evidence>
<gene>
    <name evidence="2" type="ORF">HK415_00090</name>
</gene>
<name>A0A849K2F3_9BURK</name>
<accession>A0A849K2F3</accession>
<protein>
    <recommendedName>
        <fullName evidence="4">Ubiquinone biosynthesis protein UbiJ</fullName>
    </recommendedName>
</protein>
<evidence type="ECO:0000313" key="3">
    <source>
        <dbReference type="Proteomes" id="UP000552954"/>
    </source>
</evidence>
<dbReference type="EMBL" id="JABFCS010000001">
    <property type="protein sequence ID" value="NNU41900.1"/>
    <property type="molecule type" value="Genomic_DNA"/>
</dbReference>
<dbReference type="PANTHER" id="PTHR38693">
    <property type="entry name" value="UBIQUINONE BIOSYNTHESIS PROTEIN UBIJ"/>
    <property type="match status" value="1"/>
</dbReference>
<dbReference type="AlphaFoldDB" id="A0A849K2F3"/>
<dbReference type="Proteomes" id="UP000552954">
    <property type="component" value="Unassembled WGS sequence"/>
</dbReference>
<proteinExistence type="predicted"/>
<dbReference type="RefSeq" id="WP_171556318.1">
    <property type="nucleotide sequence ID" value="NZ_JABFCS010000001.1"/>
</dbReference>
<feature type="region of interest" description="Disordered" evidence="1">
    <location>
        <begin position="172"/>
        <end position="198"/>
    </location>
</feature>
<reference evidence="2 3" key="1">
    <citation type="submission" date="2020-05" db="EMBL/GenBank/DDBJ databases">
        <authorList>
            <person name="Khan S.A."/>
            <person name="Jeon C.O."/>
            <person name="Chun B.H."/>
        </authorList>
    </citation>
    <scope>NUCLEOTIDE SEQUENCE [LARGE SCALE GENOMIC DNA]</scope>
    <source>
        <strain evidence="2 3">B156</strain>
    </source>
</reference>